<dbReference type="GO" id="GO:0008180">
    <property type="term" value="C:COP9 signalosome"/>
    <property type="evidence" value="ECO:0007669"/>
    <property type="project" value="UniProtKB-KW"/>
</dbReference>
<evidence type="ECO:0000256" key="3">
    <source>
        <dbReference type="ARBA" id="ARBA00022790"/>
    </source>
</evidence>
<gene>
    <name evidence="4" type="primary">COPS9</name>
</gene>
<reference evidence="4 5" key="1">
    <citation type="submission" date="2017-10" db="EMBL/GenBank/DDBJ databases">
        <title>A new Pekin duck reference genome.</title>
        <authorList>
            <person name="Hou Z.-C."/>
            <person name="Zhou Z.-K."/>
            <person name="Zhu F."/>
            <person name="Hou S.-S."/>
        </authorList>
    </citation>
    <scope>NUCLEOTIDE SEQUENCE [LARGE SCALE GENOMIC DNA]</scope>
</reference>
<proteinExistence type="inferred from homology"/>
<dbReference type="Proteomes" id="UP000016666">
    <property type="component" value="Chromosome 9"/>
</dbReference>
<dbReference type="Pfam" id="PF15004">
    <property type="entry name" value="MYEOV2"/>
    <property type="match status" value="1"/>
</dbReference>
<keyword evidence="5" id="KW-1185">Reference proteome</keyword>
<name>A0A493U2S3_ANAPP</name>
<dbReference type="PANTHER" id="PTHR28562">
    <property type="entry name" value="COP9 SIGNALOSOME COMPLEX SUBUNIT 9"/>
    <property type="match status" value="1"/>
</dbReference>
<sequence>MKPAVDEMFPEGAGPYVDLDEAGGSTGLLMDLAANEKAVHADFFNGERLRGGDGDGRLRDGARGEAGAVCGSWGRSLLERACQGVGFAAELRQQAVLLYCLHSA</sequence>
<evidence type="ECO:0000256" key="1">
    <source>
        <dbReference type="ARBA" id="ARBA00009162"/>
    </source>
</evidence>
<dbReference type="GeneTree" id="ENSGT00390000000076"/>
<dbReference type="InterPro" id="IPR029391">
    <property type="entry name" value="CSN9_metazoa"/>
</dbReference>
<dbReference type="AlphaFoldDB" id="A0A493U2S3"/>
<comment type="similarity">
    <text evidence="1">Belongs to the CSN9 family.</text>
</comment>
<dbReference type="Ensembl" id="ENSAPLT00000025760.1">
    <property type="protein sequence ID" value="ENSAPLP00000032150.1"/>
    <property type="gene ID" value="ENSAPLG00000026838.1"/>
</dbReference>
<dbReference type="STRING" id="8840.ENSAPLP00000032150"/>
<accession>A0A493U2S3</accession>
<evidence type="ECO:0000313" key="4">
    <source>
        <dbReference type="Ensembl" id="ENSAPLP00000032150.1"/>
    </source>
</evidence>
<protein>
    <recommendedName>
        <fullName evidence="2">COP9 signalosome complex subunit 9</fullName>
    </recommendedName>
</protein>
<evidence type="ECO:0000256" key="2">
    <source>
        <dbReference type="ARBA" id="ARBA00014874"/>
    </source>
</evidence>
<reference evidence="4" key="3">
    <citation type="submission" date="2025-09" db="UniProtKB">
        <authorList>
            <consortium name="Ensembl"/>
        </authorList>
    </citation>
    <scope>IDENTIFICATION</scope>
</reference>
<evidence type="ECO:0000313" key="5">
    <source>
        <dbReference type="Proteomes" id="UP000016666"/>
    </source>
</evidence>
<organism evidence="4 5">
    <name type="scientific">Anas platyrhynchos platyrhynchos</name>
    <name type="common">Northern mallard</name>
    <dbReference type="NCBI Taxonomy" id="8840"/>
    <lineage>
        <taxon>Eukaryota</taxon>
        <taxon>Metazoa</taxon>
        <taxon>Chordata</taxon>
        <taxon>Craniata</taxon>
        <taxon>Vertebrata</taxon>
        <taxon>Euteleostomi</taxon>
        <taxon>Archelosauria</taxon>
        <taxon>Archosauria</taxon>
        <taxon>Dinosauria</taxon>
        <taxon>Saurischia</taxon>
        <taxon>Theropoda</taxon>
        <taxon>Coelurosauria</taxon>
        <taxon>Aves</taxon>
        <taxon>Neognathae</taxon>
        <taxon>Galloanserae</taxon>
        <taxon>Anseriformes</taxon>
        <taxon>Anatidae</taxon>
        <taxon>Anatinae</taxon>
        <taxon>Anas</taxon>
    </lineage>
</organism>
<keyword evidence="3" id="KW-0736">Signalosome</keyword>
<reference evidence="4" key="2">
    <citation type="submission" date="2025-08" db="UniProtKB">
        <authorList>
            <consortium name="Ensembl"/>
        </authorList>
    </citation>
    <scope>IDENTIFICATION</scope>
</reference>